<dbReference type="RefSeq" id="WP_183965783.1">
    <property type="nucleotide sequence ID" value="NZ_BAABBZ010000007.1"/>
</dbReference>
<evidence type="ECO:0000313" key="1">
    <source>
        <dbReference type="EMBL" id="MBB3985852.1"/>
    </source>
</evidence>
<reference evidence="1 2" key="1">
    <citation type="submission" date="2020-08" db="EMBL/GenBank/DDBJ databases">
        <title>Genomic Encyclopedia of Type Strains, Phase IV (KMG-IV): sequencing the most valuable type-strain genomes for metagenomic binning, comparative biology and taxonomic classification.</title>
        <authorList>
            <person name="Goeker M."/>
        </authorList>
    </citation>
    <scope>NUCLEOTIDE SEQUENCE [LARGE SCALE GENOMIC DNA]</scope>
    <source>
        <strain evidence="1 2">DSM 102235</strain>
    </source>
</reference>
<organism evidence="1 2">
    <name type="scientific">Sagittula marina</name>
    <dbReference type="NCBI Taxonomy" id="943940"/>
    <lineage>
        <taxon>Bacteria</taxon>
        <taxon>Pseudomonadati</taxon>
        <taxon>Pseudomonadota</taxon>
        <taxon>Alphaproteobacteria</taxon>
        <taxon>Rhodobacterales</taxon>
        <taxon>Roseobacteraceae</taxon>
        <taxon>Sagittula</taxon>
    </lineage>
</organism>
<protein>
    <submittedName>
        <fullName evidence="1">Uncharacterized protein</fullName>
    </submittedName>
</protein>
<comment type="caution">
    <text evidence="1">The sequence shown here is derived from an EMBL/GenBank/DDBJ whole genome shotgun (WGS) entry which is preliminary data.</text>
</comment>
<sequence>MQPDTTVPGVLSACPDAFIGNATAQARMNASGSIVPSNLALIGATVDVRMRHPQAGVTA</sequence>
<gene>
    <name evidence="1" type="ORF">GGQ68_002190</name>
</gene>
<dbReference type="AlphaFoldDB" id="A0A7W6DN87"/>
<accession>A0A7W6DN87</accession>
<name>A0A7W6DN87_9RHOB</name>
<dbReference type="EMBL" id="JACIEJ010000005">
    <property type="protein sequence ID" value="MBB3985852.1"/>
    <property type="molecule type" value="Genomic_DNA"/>
</dbReference>
<dbReference type="Proteomes" id="UP000541426">
    <property type="component" value="Unassembled WGS sequence"/>
</dbReference>
<proteinExistence type="predicted"/>
<evidence type="ECO:0000313" key="2">
    <source>
        <dbReference type="Proteomes" id="UP000541426"/>
    </source>
</evidence>
<keyword evidence="2" id="KW-1185">Reference proteome</keyword>